<gene>
    <name evidence="2" type="ORF">J4P90_24135</name>
</gene>
<dbReference type="RefSeq" id="WP_208019310.1">
    <property type="nucleotide sequence ID" value="NZ_JAGDQJ010000039.1"/>
</dbReference>
<dbReference type="EMBL" id="JAGDQJ010000039">
    <property type="protein sequence ID" value="MBO1628245.1"/>
    <property type="molecule type" value="Genomic_DNA"/>
</dbReference>
<evidence type="ECO:0000313" key="3">
    <source>
        <dbReference type="Proteomes" id="UP000677611"/>
    </source>
</evidence>
<dbReference type="Proteomes" id="UP000677611">
    <property type="component" value="Unassembled WGS sequence"/>
</dbReference>
<keyword evidence="3" id="KW-1185">Reference proteome</keyword>
<name>A0ABS3P624_9BACI</name>
<evidence type="ECO:0000313" key="2">
    <source>
        <dbReference type="EMBL" id="MBO1628245.1"/>
    </source>
</evidence>
<reference evidence="2 3" key="1">
    <citation type="submission" date="2021-03" db="EMBL/GenBank/DDBJ databases">
        <title>Identification of novel Bacillus strains.</title>
        <authorList>
            <person name="Xiao Z."/>
            <person name="Li Y."/>
            <person name="Shen J."/>
        </authorList>
    </citation>
    <scope>NUCLEOTIDE SEQUENCE [LARGE SCALE GENOMIC DNA]</scope>
    <source>
        <strain evidence="2 3">SY8</strain>
    </source>
</reference>
<protein>
    <submittedName>
        <fullName evidence="2">Dna2/Cas4 domain-containing protein</fullName>
    </submittedName>
</protein>
<dbReference type="PANTHER" id="PTHR37168:SF1">
    <property type="entry name" value="CRISPR-ASSOCIATED EXONUCLEASE CAS4"/>
    <property type="match status" value="1"/>
</dbReference>
<dbReference type="Pfam" id="PF01930">
    <property type="entry name" value="Cas_Cas4"/>
    <property type="match status" value="1"/>
</dbReference>
<accession>A0ABS3P624</accession>
<feature type="domain" description="DUF83" evidence="1">
    <location>
        <begin position="10"/>
        <end position="92"/>
    </location>
</feature>
<sequence length="104" mass="12359">MDVTQLKAKGLHVQYYNVCKRKLWLHAHDIQFEQDNDKVLQGKILHDRAYPRMKQKEVLIDNLICIDIYNDYVGEVKSSSKMKQADTMQLLYGEDAYKPLKAWW</sequence>
<evidence type="ECO:0000259" key="1">
    <source>
        <dbReference type="Pfam" id="PF01930"/>
    </source>
</evidence>
<dbReference type="InterPro" id="IPR022765">
    <property type="entry name" value="Dna2/Cas4_DUF83"/>
</dbReference>
<organism evidence="2 3">
    <name type="scientific">Bacillus arachidis</name>
    <dbReference type="NCBI Taxonomy" id="2819290"/>
    <lineage>
        <taxon>Bacteria</taxon>
        <taxon>Bacillati</taxon>
        <taxon>Bacillota</taxon>
        <taxon>Bacilli</taxon>
        <taxon>Bacillales</taxon>
        <taxon>Bacillaceae</taxon>
        <taxon>Bacillus</taxon>
    </lineage>
</organism>
<proteinExistence type="predicted"/>
<dbReference type="PANTHER" id="PTHR37168">
    <property type="entry name" value="CRISPR-ASSOCIATED EXONUCLEASE CAS4"/>
    <property type="match status" value="1"/>
</dbReference>
<comment type="caution">
    <text evidence="2">The sequence shown here is derived from an EMBL/GenBank/DDBJ whole genome shotgun (WGS) entry which is preliminary data.</text>
</comment>